<name>A0A5C6BRE5_9PLAN</name>
<keyword evidence="4" id="KW-1185">Reference proteome</keyword>
<evidence type="ECO:0008006" key="5">
    <source>
        <dbReference type="Google" id="ProtNLM"/>
    </source>
</evidence>
<organism evidence="3 4">
    <name type="scientific">Symmachiella macrocystis</name>
    <dbReference type="NCBI Taxonomy" id="2527985"/>
    <lineage>
        <taxon>Bacteria</taxon>
        <taxon>Pseudomonadati</taxon>
        <taxon>Planctomycetota</taxon>
        <taxon>Planctomycetia</taxon>
        <taxon>Planctomycetales</taxon>
        <taxon>Planctomycetaceae</taxon>
        <taxon>Symmachiella</taxon>
    </lineage>
</organism>
<keyword evidence="1" id="KW-0472">Membrane</keyword>
<protein>
    <recommendedName>
        <fullName evidence="5">YtkA-like domain-containing protein</fullName>
    </recommendedName>
</protein>
<dbReference type="EMBL" id="SJPP01000001">
    <property type="protein sequence ID" value="TWU13479.1"/>
    <property type="molecule type" value="Genomic_DNA"/>
</dbReference>
<dbReference type="AlphaFoldDB" id="A0A5C6BRE5"/>
<evidence type="ECO:0000313" key="3">
    <source>
        <dbReference type="EMBL" id="TWU13479.1"/>
    </source>
</evidence>
<evidence type="ECO:0000313" key="4">
    <source>
        <dbReference type="Proteomes" id="UP000320735"/>
    </source>
</evidence>
<dbReference type="Proteomes" id="UP000320735">
    <property type="component" value="Unassembled WGS sequence"/>
</dbReference>
<proteinExistence type="predicted"/>
<feature type="chain" id="PRO_5022889893" description="YtkA-like domain-containing protein" evidence="2">
    <location>
        <begin position="27"/>
        <end position="184"/>
    </location>
</feature>
<keyword evidence="2" id="KW-0732">Signal</keyword>
<gene>
    <name evidence="3" type="ORF">CA54_23140</name>
</gene>
<accession>A0A5C6BRE5</accession>
<dbReference type="RefSeq" id="WP_146370796.1">
    <property type="nucleotide sequence ID" value="NZ_SJPP01000001.1"/>
</dbReference>
<feature type="transmembrane region" description="Helical" evidence="1">
    <location>
        <begin position="147"/>
        <end position="166"/>
    </location>
</feature>
<reference evidence="3 4" key="1">
    <citation type="submission" date="2019-02" db="EMBL/GenBank/DDBJ databases">
        <title>Deep-cultivation of Planctomycetes and their phenomic and genomic characterization uncovers novel biology.</title>
        <authorList>
            <person name="Wiegand S."/>
            <person name="Jogler M."/>
            <person name="Boedeker C."/>
            <person name="Pinto D."/>
            <person name="Vollmers J."/>
            <person name="Rivas-Marin E."/>
            <person name="Kohn T."/>
            <person name="Peeters S.H."/>
            <person name="Heuer A."/>
            <person name="Rast P."/>
            <person name="Oberbeckmann S."/>
            <person name="Bunk B."/>
            <person name="Jeske O."/>
            <person name="Meyerdierks A."/>
            <person name="Storesund J.E."/>
            <person name="Kallscheuer N."/>
            <person name="Luecker S."/>
            <person name="Lage O.M."/>
            <person name="Pohl T."/>
            <person name="Merkel B.J."/>
            <person name="Hornburger P."/>
            <person name="Mueller R.-W."/>
            <person name="Bruemmer F."/>
            <person name="Labrenz M."/>
            <person name="Spormann A.M."/>
            <person name="Op Den Camp H."/>
            <person name="Overmann J."/>
            <person name="Amann R."/>
            <person name="Jetten M.S.M."/>
            <person name="Mascher T."/>
            <person name="Medema M.H."/>
            <person name="Devos D.P."/>
            <person name="Kaster A.-K."/>
            <person name="Ovreas L."/>
            <person name="Rohde M."/>
            <person name="Galperin M.Y."/>
            <person name="Jogler C."/>
        </authorList>
    </citation>
    <scope>NUCLEOTIDE SEQUENCE [LARGE SCALE GENOMIC DNA]</scope>
    <source>
        <strain evidence="3 4">CA54</strain>
    </source>
</reference>
<feature type="signal peptide" evidence="2">
    <location>
        <begin position="1"/>
        <end position="26"/>
    </location>
</feature>
<evidence type="ECO:0000256" key="2">
    <source>
        <dbReference type="SAM" id="SignalP"/>
    </source>
</evidence>
<evidence type="ECO:0000256" key="1">
    <source>
        <dbReference type="SAM" id="Phobius"/>
    </source>
</evidence>
<sequence length="184" mass="20052" precursor="true">MITAHSSRKFLLLLGLFCWAWLPAQAKGDGGTARFSGNVGDYRMTVFTEPTPLRAGPVDVSVLLQDRQTGGFVTDAAVTISVSHTDRPLNVNRVTATTASATNKLFQAASFEFAQPGTWNIGVEVRGNQQADSCAFELNVAPRFPRWVDFIFWIGFPVIPIALFGVRESVRYRQARASTPTAAG</sequence>
<dbReference type="OrthoDB" id="284374at2"/>
<keyword evidence="1" id="KW-0812">Transmembrane</keyword>
<comment type="caution">
    <text evidence="3">The sequence shown here is derived from an EMBL/GenBank/DDBJ whole genome shotgun (WGS) entry which is preliminary data.</text>
</comment>
<keyword evidence="1" id="KW-1133">Transmembrane helix</keyword>